<feature type="transmembrane region" description="Helical" evidence="1">
    <location>
        <begin position="223"/>
        <end position="244"/>
    </location>
</feature>
<dbReference type="EMBL" id="CP007155">
    <property type="protein sequence ID" value="AHH98285.1"/>
    <property type="molecule type" value="Genomic_DNA"/>
</dbReference>
<feature type="transmembrane region" description="Helical" evidence="1">
    <location>
        <begin position="137"/>
        <end position="158"/>
    </location>
</feature>
<proteinExistence type="predicted"/>
<keyword evidence="3" id="KW-1185">Reference proteome</keyword>
<evidence type="ECO:0008006" key="4">
    <source>
        <dbReference type="Google" id="ProtNLM"/>
    </source>
</evidence>
<dbReference type="RefSeq" id="WP_025358305.1">
    <property type="nucleotide sequence ID" value="NZ_CP007155.1"/>
</dbReference>
<accession>W5WC04</accession>
<sequence>MLGRTHAVSGWCAGLVVAPAVGVHGLGSVLLFATVTAGWALAPDLDHPGSVATRFAGPVTGILSRGLRGLSARLYAGTKGPRDEDWEGTHRHLTHTLLFAVLVGAGTAVGTAVSPWWGVLVPVAVGTLLAARALGDWVLVAGTVPVAWGLVAGGDSVLEVLSPVRGWIGIAVGLGCLAHSCGDALTLSGCPILFPIPIRGETWFELGPPRVMRFRTGGTLEQLVVFPAFAAAGVMLVPGVWPLVASTIGHVLGVR</sequence>
<dbReference type="Proteomes" id="UP000019225">
    <property type="component" value="Chromosome"/>
</dbReference>
<dbReference type="HOGENOM" id="CLU_071993_0_0_11"/>
<name>W5WC04_9PSEU</name>
<dbReference type="InterPro" id="IPR007404">
    <property type="entry name" value="YdjM-like"/>
</dbReference>
<dbReference type="STRING" id="1449976.KALB_4923"/>
<reference evidence="2 3" key="1">
    <citation type="journal article" date="2014" name="BMC Genomics">
        <title>Complete genome sequence of producer of the glycopeptide antibiotic Aculeximycin Kutzneria albida DSM 43870T, a representative of minor genus of Pseudonocardiaceae.</title>
        <authorList>
            <person name="Rebets Y."/>
            <person name="Tokovenko B."/>
            <person name="Lushchyk I."/>
            <person name="Ruckert C."/>
            <person name="Zaburannyi N."/>
            <person name="Bechthold A."/>
            <person name="Kalinowski J."/>
            <person name="Luzhetskyy A."/>
        </authorList>
    </citation>
    <scope>NUCLEOTIDE SEQUENCE [LARGE SCALE GENOMIC DNA]</scope>
    <source>
        <strain evidence="2">DSM 43870</strain>
    </source>
</reference>
<keyword evidence="1" id="KW-1133">Transmembrane helix</keyword>
<dbReference type="AlphaFoldDB" id="W5WC04"/>
<evidence type="ECO:0000313" key="3">
    <source>
        <dbReference type="Proteomes" id="UP000019225"/>
    </source>
</evidence>
<dbReference type="KEGG" id="kal:KALB_4923"/>
<dbReference type="eggNOG" id="COG1988">
    <property type="taxonomic scope" value="Bacteria"/>
</dbReference>
<protein>
    <recommendedName>
        <fullName evidence="4">Membrane-bound metal-dependent hydrolase</fullName>
    </recommendedName>
</protein>
<dbReference type="Pfam" id="PF04307">
    <property type="entry name" value="YdjM"/>
    <property type="match status" value="1"/>
</dbReference>
<feature type="transmembrane region" description="Helical" evidence="1">
    <location>
        <begin position="97"/>
        <end position="117"/>
    </location>
</feature>
<keyword evidence="1" id="KW-0812">Transmembrane</keyword>
<evidence type="ECO:0000313" key="2">
    <source>
        <dbReference type="EMBL" id="AHH98285.1"/>
    </source>
</evidence>
<feature type="transmembrane region" description="Helical" evidence="1">
    <location>
        <begin position="12"/>
        <end position="35"/>
    </location>
</feature>
<evidence type="ECO:0000256" key="1">
    <source>
        <dbReference type="SAM" id="Phobius"/>
    </source>
</evidence>
<keyword evidence="1" id="KW-0472">Membrane</keyword>
<dbReference type="OrthoDB" id="3425909at2"/>
<gene>
    <name evidence="2" type="ORF">KALB_4923</name>
</gene>
<organism evidence="2 3">
    <name type="scientific">Kutzneria albida DSM 43870</name>
    <dbReference type="NCBI Taxonomy" id="1449976"/>
    <lineage>
        <taxon>Bacteria</taxon>
        <taxon>Bacillati</taxon>
        <taxon>Actinomycetota</taxon>
        <taxon>Actinomycetes</taxon>
        <taxon>Pseudonocardiales</taxon>
        <taxon>Pseudonocardiaceae</taxon>
        <taxon>Kutzneria</taxon>
    </lineage>
</organism>